<organism evidence="2 3">
    <name type="scientific">Sphingobacterium paucimobilis HER1398</name>
    <dbReference type="NCBI Taxonomy" id="1346330"/>
    <lineage>
        <taxon>Bacteria</taxon>
        <taxon>Pseudomonadati</taxon>
        <taxon>Bacteroidota</taxon>
        <taxon>Sphingobacteriia</taxon>
        <taxon>Sphingobacteriales</taxon>
        <taxon>Sphingobacteriaceae</taxon>
        <taxon>Sphingobacterium</taxon>
    </lineage>
</organism>
<dbReference type="STRING" id="1346330.M472_05205"/>
<dbReference type="EMBL" id="ATDL01000018">
    <property type="protein sequence ID" value="ERJ58157.1"/>
    <property type="molecule type" value="Genomic_DNA"/>
</dbReference>
<dbReference type="PATRIC" id="fig|1346330.5.peg.3499"/>
<dbReference type="Proteomes" id="UP000016584">
    <property type="component" value="Unassembled WGS sequence"/>
</dbReference>
<gene>
    <name evidence="2" type="ORF">M472_05205</name>
</gene>
<proteinExistence type="predicted"/>
<reference evidence="2 3" key="1">
    <citation type="journal article" date="2013" name="Genome Announc.">
        <title>The Draft Genome Sequence of Sphingomonas paucimobilis Strain HER1398 (Proteobacteria), Host to the Giant PAU Phage, Indicates That It Is a Member of the Genus Sphingobacterium (Bacteroidetes).</title>
        <authorList>
            <person name="White R.A.III."/>
            <person name="Suttle C.A."/>
        </authorList>
    </citation>
    <scope>NUCLEOTIDE SEQUENCE [LARGE SCALE GENOMIC DNA]</scope>
    <source>
        <strain evidence="2 3">HER1398</strain>
    </source>
</reference>
<dbReference type="RefSeq" id="WP_021071638.1">
    <property type="nucleotide sequence ID" value="NZ_ATDL01000018.1"/>
</dbReference>
<dbReference type="PROSITE" id="PS51257">
    <property type="entry name" value="PROKAR_LIPOPROTEIN"/>
    <property type="match status" value="1"/>
</dbReference>
<dbReference type="InterPro" id="IPR000421">
    <property type="entry name" value="FA58C"/>
</dbReference>
<accession>U2HRQ0</accession>
<comment type="caution">
    <text evidence="2">The sequence shown here is derived from an EMBL/GenBank/DDBJ whole genome shotgun (WGS) entry which is preliminary data.</text>
</comment>
<name>U2HRQ0_9SPHI</name>
<dbReference type="SUPFAM" id="SSF49785">
    <property type="entry name" value="Galactose-binding domain-like"/>
    <property type="match status" value="1"/>
</dbReference>
<dbReference type="Gene3D" id="2.60.120.260">
    <property type="entry name" value="Galactose-binding domain-like"/>
    <property type="match status" value="1"/>
</dbReference>
<evidence type="ECO:0000313" key="2">
    <source>
        <dbReference type="EMBL" id="ERJ58157.1"/>
    </source>
</evidence>
<dbReference type="Pfam" id="PF00754">
    <property type="entry name" value="F5_F8_type_C"/>
    <property type="match status" value="1"/>
</dbReference>
<keyword evidence="3" id="KW-1185">Reference proteome</keyword>
<evidence type="ECO:0000313" key="3">
    <source>
        <dbReference type="Proteomes" id="UP000016584"/>
    </source>
</evidence>
<dbReference type="AlphaFoldDB" id="U2HRQ0"/>
<dbReference type="PROSITE" id="PS50022">
    <property type="entry name" value="FA58C_3"/>
    <property type="match status" value="1"/>
</dbReference>
<sequence length="374" mass="42514">MKQTYAIRFLILLIGISLFSCKDKEEESIDNRLLGVIGLMAESADTGVRLIWENPSDRTYDKVEVSYLEGGEKIIIVEPISEKYSSIAVNLKSDAVYKFFVRAFSSVSNEFAEEMSVKGRKLVELAPSDELEKLLNGIQIYGGGGGARVVWENSKDLSAIIEIKYDDKSLELEADRLIREYTIPNLDMNNNYTMLVQVKYDNNINTRVKTFTVRPALGFKRIENDGWTIVASSEETVSEQAPATNLLDGNPRTYWRTKVSGTAVKYPHYVIIDLKREHKIQGLSLSRKFGDEDYSSWDNNISLSTDGVTFADKYVYANASKDPNPIFQVEFNRTVEGEQMYLLPYVHTARYIRIDMLRASKTYAVFGDIHIYGE</sequence>
<evidence type="ECO:0000259" key="1">
    <source>
        <dbReference type="PROSITE" id="PS50022"/>
    </source>
</evidence>
<dbReference type="eggNOG" id="COG4409">
    <property type="taxonomic scope" value="Bacteria"/>
</dbReference>
<dbReference type="OrthoDB" id="606623at2"/>
<protein>
    <recommendedName>
        <fullName evidence="1">F5/8 type C domain-containing protein</fullName>
    </recommendedName>
</protein>
<feature type="domain" description="F5/8 type C" evidence="1">
    <location>
        <begin position="212"/>
        <end position="374"/>
    </location>
</feature>
<dbReference type="InterPro" id="IPR008979">
    <property type="entry name" value="Galactose-bd-like_sf"/>
</dbReference>